<evidence type="ECO:0000313" key="1">
    <source>
        <dbReference type="EMBL" id="KAG2173004.1"/>
    </source>
</evidence>
<keyword evidence="2" id="KW-1185">Reference proteome</keyword>
<dbReference type="EMBL" id="JAEPRA010000020">
    <property type="protein sequence ID" value="KAG2173004.1"/>
    <property type="molecule type" value="Genomic_DNA"/>
</dbReference>
<dbReference type="SUPFAM" id="SSF53254">
    <property type="entry name" value="Phosphoglycerate mutase-like"/>
    <property type="match status" value="1"/>
</dbReference>
<reference evidence="1" key="1">
    <citation type="submission" date="2020-12" db="EMBL/GenBank/DDBJ databases">
        <title>Metabolic potential, ecology and presence of endohyphal bacteria is reflected in genomic diversity of Mucoromycotina.</title>
        <authorList>
            <person name="Muszewska A."/>
            <person name="Okrasinska A."/>
            <person name="Steczkiewicz K."/>
            <person name="Drgas O."/>
            <person name="Orlowska M."/>
            <person name="Perlinska-Lenart U."/>
            <person name="Aleksandrzak-Piekarczyk T."/>
            <person name="Szatraj K."/>
            <person name="Zielenkiewicz U."/>
            <person name="Pilsyk S."/>
            <person name="Malc E."/>
            <person name="Mieczkowski P."/>
            <person name="Kruszewska J.S."/>
            <person name="Biernat P."/>
            <person name="Pawlowska J."/>
        </authorList>
    </citation>
    <scope>NUCLEOTIDE SEQUENCE</scope>
    <source>
        <strain evidence="1">WA0000051536</strain>
    </source>
</reference>
<accession>A0A8H7UAZ2</accession>
<protein>
    <recommendedName>
        <fullName evidence="3">Phosphoglycerate mutase-like protein</fullName>
    </recommendedName>
</protein>
<dbReference type="PANTHER" id="PTHR16469:SF51">
    <property type="entry name" value="TRANSCRIPTION FACTOR TAU 55 KDA SUBUNIT"/>
    <property type="match status" value="1"/>
</dbReference>
<dbReference type="Pfam" id="PF00300">
    <property type="entry name" value="His_Phos_1"/>
    <property type="match status" value="1"/>
</dbReference>
<dbReference type="InterPro" id="IPR013078">
    <property type="entry name" value="His_Pase_superF_clade-1"/>
</dbReference>
<comment type="caution">
    <text evidence="1">The sequence shown here is derived from an EMBL/GenBank/DDBJ whole genome shotgun (WGS) entry which is preliminary data.</text>
</comment>
<sequence length="228" mass="25793">MLREIYIVRHGYRNDWEHPGSLSPTGLPHDPSLYTIGVQQAEETAQILKEKPIQAIFSSPFYRCLQTAKPTANALGMNINVEYGIGEWYGTTRSFYPLPASMDRLKELYPEIDTSYVPVLAAPTGMETMRQVHERVQAAMDKLVEQCDAKYEQVVLFGHAASVICAVRALLEDWSFYVNAGTCSISKLERQENGKWELITNGSTDHLSQGNLRSWMFEGDVPSYEVHQ</sequence>
<evidence type="ECO:0008006" key="3">
    <source>
        <dbReference type="Google" id="ProtNLM"/>
    </source>
</evidence>
<evidence type="ECO:0000313" key="2">
    <source>
        <dbReference type="Proteomes" id="UP000612746"/>
    </source>
</evidence>
<proteinExistence type="predicted"/>
<gene>
    <name evidence="1" type="ORF">INT44_006977</name>
</gene>
<dbReference type="Gene3D" id="3.40.50.1240">
    <property type="entry name" value="Phosphoglycerate mutase-like"/>
    <property type="match status" value="1"/>
</dbReference>
<dbReference type="CDD" id="cd07067">
    <property type="entry name" value="HP_PGM_like"/>
    <property type="match status" value="1"/>
</dbReference>
<dbReference type="InterPro" id="IPR029033">
    <property type="entry name" value="His_PPase_superfam"/>
</dbReference>
<organism evidence="1 2">
    <name type="scientific">Umbelopsis vinacea</name>
    <dbReference type="NCBI Taxonomy" id="44442"/>
    <lineage>
        <taxon>Eukaryota</taxon>
        <taxon>Fungi</taxon>
        <taxon>Fungi incertae sedis</taxon>
        <taxon>Mucoromycota</taxon>
        <taxon>Mucoromycotina</taxon>
        <taxon>Umbelopsidomycetes</taxon>
        <taxon>Umbelopsidales</taxon>
        <taxon>Umbelopsidaceae</taxon>
        <taxon>Umbelopsis</taxon>
    </lineage>
</organism>
<dbReference type="AlphaFoldDB" id="A0A8H7UAZ2"/>
<dbReference type="PANTHER" id="PTHR16469">
    <property type="entry name" value="UBIQUITIN-ASSOCIATED AND SH3 DOMAIN-CONTAINING BA-RELATED"/>
    <property type="match status" value="1"/>
</dbReference>
<dbReference type="OrthoDB" id="2361249at2759"/>
<name>A0A8H7UAZ2_9FUNG</name>
<dbReference type="InterPro" id="IPR051710">
    <property type="entry name" value="Phosphatase_SH3-domain"/>
</dbReference>
<dbReference type="Proteomes" id="UP000612746">
    <property type="component" value="Unassembled WGS sequence"/>
</dbReference>